<dbReference type="EMBL" id="FNXT01000650">
    <property type="protein sequence ID" value="SZX65622.1"/>
    <property type="molecule type" value="Genomic_DNA"/>
</dbReference>
<name>A0A383VLK1_TETOB</name>
<dbReference type="Proteomes" id="UP000256970">
    <property type="component" value="Unassembled WGS sequence"/>
</dbReference>
<dbReference type="AlphaFoldDB" id="A0A383VLK1"/>
<organism evidence="1 2">
    <name type="scientific">Tetradesmus obliquus</name>
    <name type="common">Green alga</name>
    <name type="synonym">Acutodesmus obliquus</name>
    <dbReference type="NCBI Taxonomy" id="3088"/>
    <lineage>
        <taxon>Eukaryota</taxon>
        <taxon>Viridiplantae</taxon>
        <taxon>Chlorophyta</taxon>
        <taxon>core chlorophytes</taxon>
        <taxon>Chlorophyceae</taxon>
        <taxon>CS clade</taxon>
        <taxon>Sphaeropleales</taxon>
        <taxon>Scenedesmaceae</taxon>
        <taxon>Tetradesmus</taxon>
    </lineage>
</organism>
<reference evidence="1 2" key="1">
    <citation type="submission" date="2016-10" db="EMBL/GenBank/DDBJ databases">
        <authorList>
            <person name="Cai Z."/>
        </authorList>
    </citation>
    <scope>NUCLEOTIDE SEQUENCE [LARGE SCALE GENOMIC DNA]</scope>
</reference>
<keyword evidence="2" id="KW-1185">Reference proteome</keyword>
<sequence length="119" mass="13261">MPAAYTPVCRVCWAPHEPASGLALALMLQQQQWQQQQRQRQQQQQQQQQSSLRDGASLRLLLADGLSERCRLPLLLPPLLPPLLLKHQHECQARGCLVLLLGAGYVSCVVACCDGCHQQ</sequence>
<evidence type="ECO:0000313" key="2">
    <source>
        <dbReference type="Proteomes" id="UP000256970"/>
    </source>
</evidence>
<gene>
    <name evidence="1" type="ORF">BQ4739_LOCUS6099</name>
</gene>
<evidence type="ECO:0000313" key="1">
    <source>
        <dbReference type="EMBL" id="SZX65622.1"/>
    </source>
</evidence>
<proteinExistence type="predicted"/>
<accession>A0A383VLK1</accession>
<protein>
    <submittedName>
        <fullName evidence="1">Uncharacterized protein</fullName>
    </submittedName>
</protein>